<organism evidence="1 2">
    <name type="scientific">Penicillium concentricum</name>
    <dbReference type="NCBI Taxonomy" id="293559"/>
    <lineage>
        <taxon>Eukaryota</taxon>
        <taxon>Fungi</taxon>
        <taxon>Dikarya</taxon>
        <taxon>Ascomycota</taxon>
        <taxon>Pezizomycotina</taxon>
        <taxon>Eurotiomycetes</taxon>
        <taxon>Eurotiomycetidae</taxon>
        <taxon>Eurotiales</taxon>
        <taxon>Aspergillaceae</taxon>
        <taxon>Penicillium</taxon>
    </lineage>
</organism>
<dbReference type="OrthoDB" id="3538998at2759"/>
<gene>
    <name evidence="1" type="ORF">N7517_007662</name>
</gene>
<sequence>MPSVDEWFTSVLNPGHWEECGPYLEAYDCAGDLGFGRADAGGNSKFYHPSGMPSNGTKTLSNLGGIVSTLVSGDTF</sequence>
<dbReference type="EMBL" id="JAPZBT010000002">
    <property type="protein sequence ID" value="KAJ5375656.1"/>
    <property type="molecule type" value="Genomic_DNA"/>
</dbReference>
<keyword evidence="2" id="KW-1185">Reference proteome</keyword>
<reference evidence="1" key="2">
    <citation type="journal article" date="2023" name="IMA Fungus">
        <title>Comparative genomic study of the Penicillium genus elucidates a diverse pangenome and 15 lateral gene transfer events.</title>
        <authorList>
            <person name="Petersen C."/>
            <person name="Sorensen T."/>
            <person name="Nielsen M.R."/>
            <person name="Sondergaard T.E."/>
            <person name="Sorensen J.L."/>
            <person name="Fitzpatrick D.A."/>
            <person name="Frisvad J.C."/>
            <person name="Nielsen K.L."/>
        </authorList>
    </citation>
    <scope>NUCLEOTIDE SEQUENCE</scope>
    <source>
        <strain evidence="1">IBT 3081</strain>
    </source>
</reference>
<accession>A0A9W9VDR1</accession>
<dbReference type="Proteomes" id="UP001147752">
    <property type="component" value="Unassembled WGS sequence"/>
</dbReference>
<dbReference type="AlphaFoldDB" id="A0A9W9VDR1"/>
<dbReference type="GeneID" id="81464575"/>
<evidence type="ECO:0000313" key="2">
    <source>
        <dbReference type="Proteomes" id="UP001147752"/>
    </source>
</evidence>
<protein>
    <submittedName>
        <fullName evidence="1">Uncharacterized protein</fullName>
    </submittedName>
</protein>
<comment type="caution">
    <text evidence="1">The sequence shown here is derived from an EMBL/GenBank/DDBJ whole genome shotgun (WGS) entry which is preliminary data.</text>
</comment>
<evidence type="ECO:0000313" key="1">
    <source>
        <dbReference type="EMBL" id="KAJ5375656.1"/>
    </source>
</evidence>
<reference evidence="1" key="1">
    <citation type="submission" date="2022-12" db="EMBL/GenBank/DDBJ databases">
        <authorList>
            <person name="Petersen C."/>
        </authorList>
    </citation>
    <scope>NUCLEOTIDE SEQUENCE</scope>
    <source>
        <strain evidence="1">IBT 3081</strain>
    </source>
</reference>
<name>A0A9W9VDR1_9EURO</name>
<proteinExistence type="predicted"/>
<dbReference type="RefSeq" id="XP_056581642.1">
    <property type="nucleotide sequence ID" value="XM_056725392.1"/>
</dbReference>